<evidence type="ECO:0000313" key="1">
    <source>
        <dbReference type="EMBL" id="MEJ8306335.1"/>
    </source>
</evidence>
<gene>
    <name evidence="1" type="ORF">WKI47_20720</name>
</gene>
<proteinExistence type="predicted"/>
<name>A0ACC6PH79_9BACL</name>
<keyword evidence="2" id="KW-1185">Reference proteome</keyword>
<dbReference type="EMBL" id="JBBKAR010000053">
    <property type="protein sequence ID" value="MEJ8306335.1"/>
    <property type="molecule type" value="Genomic_DNA"/>
</dbReference>
<comment type="caution">
    <text evidence="1">The sequence shown here is derived from an EMBL/GenBank/DDBJ whole genome shotgun (WGS) entry which is preliminary data.</text>
</comment>
<reference evidence="1" key="1">
    <citation type="submission" date="2024-03" db="EMBL/GenBank/DDBJ databases">
        <title>Whole genome sequecning of epiphytes from Marcgravia umbellata leaves.</title>
        <authorList>
            <person name="Kumar G."/>
            <person name="Savka M.A."/>
        </authorList>
    </citation>
    <scope>NUCLEOTIDE SEQUENCE</scope>
    <source>
        <strain evidence="1">RIT_BL5</strain>
    </source>
</reference>
<sequence length="312" mass="32045">MHKSTTRNSCKKILILAAASLLAAPSFTLPAAHAEQTSVSASSSAAEASTATPEATDGVSAASEPAVESVAEPATDTAPATGGTDAAAAGQTATPATSTTKPATPSTTKPATGTPTTPTAPEPFYDIAKDPNRDAIMTLYNEGVVKAAKDRKFRPKAEIGRSDFSVILGRAMKANGSIFDVYFTDPIPDWAIRYVGGLSAAGVYEGYLEKGDKFGPKLPVTRAEAAAMVARAAHLESQPLPEGLGGVGNIPVWALDDVGAAYAAGLIEVTSAGTLNPNKKVTRSEMAAMIAPLLEADAFMTPIKIEEDITLP</sequence>
<organism evidence="1 2">
    <name type="scientific">Saccharibacillus sacchari</name>
    <dbReference type="NCBI Taxonomy" id="456493"/>
    <lineage>
        <taxon>Bacteria</taxon>
        <taxon>Bacillati</taxon>
        <taxon>Bacillota</taxon>
        <taxon>Bacilli</taxon>
        <taxon>Bacillales</taxon>
        <taxon>Paenibacillaceae</taxon>
        <taxon>Saccharibacillus</taxon>
    </lineage>
</organism>
<evidence type="ECO:0000313" key="2">
    <source>
        <dbReference type="Proteomes" id="UP001380953"/>
    </source>
</evidence>
<dbReference type="Proteomes" id="UP001380953">
    <property type="component" value="Unassembled WGS sequence"/>
</dbReference>
<accession>A0ACC6PH79</accession>
<protein>
    <submittedName>
        <fullName evidence="1">S-layer homology domain-containing protein</fullName>
    </submittedName>
</protein>